<dbReference type="SUPFAM" id="SSF52218">
    <property type="entry name" value="Flavoproteins"/>
    <property type="match status" value="1"/>
</dbReference>
<dbReference type="GO" id="GO:0006783">
    <property type="term" value="P:heme biosynthetic process"/>
    <property type="evidence" value="ECO:0007669"/>
    <property type="project" value="TreeGrafter"/>
</dbReference>
<organism evidence="2">
    <name type="scientific">uncultured Anaerotruncus sp</name>
    <dbReference type="NCBI Taxonomy" id="905011"/>
    <lineage>
        <taxon>Bacteria</taxon>
        <taxon>Bacillati</taxon>
        <taxon>Bacillota</taxon>
        <taxon>Clostridia</taxon>
        <taxon>Eubacteriales</taxon>
        <taxon>Oscillospiraceae</taxon>
        <taxon>Anaerotruncus</taxon>
        <taxon>environmental samples</taxon>
    </lineage>
</organism>
<evidence type="ECO:0000259" key="1">
    <source>
        <dbReference type="Pfam" id="PF12724"/>
    </source>
</evidence>
<dbReference type="Gene3D" id="3.40.50.360">
    <property type="match status" value="1"/>
</dbReference>
<dbReference type="PANTHER" id="PTHR38030:SF2">
    <property type="entry name" value="PROTOPORPHYRINOGEN IX DEHYDROGENASE [QUINONE]"/>
    <property type="match status" value="1"/>
</dbReference>
<name>A0A1C6ITH9_9FIRM</name>
<dbReference type="PANTHER" id="PTHR38030">
    <property type="entry name" value="PROTOPORPHYRINOGEN IX DEHYDROGENASE [MENAQUINONE]"/>
    <property type="match status" value="1"/>
</dbReference>
<dbReference type="InterPro" id="IPR029039">
    <property type="entry name" value="Flavoprotein-like_sf"/>
</dbReference>
<reference evidence="2" key="1">
    <citation type="submission" date="2015-09" db="EMBL/GenBank/DDBJ databases">
        <authorList>
            <consortium name="Pathogen Informatics"/>
        </authorList>
    </citation>
    <scope>NUCLEOTIDE SEQUENCE</scope>
    <source>
        <strain evidence="2">2789STDY5834896</strain>
    </source>
</reference>
<dbReference type="InterPro" id="IPR052200">
    <property type="entry name" value="Protoporphyrinogen_IX_DH"/>
</dbReference>
<proteinExistence type="predicted"/>
<dbReference type="GO" id="GO:0010181">
    <property type="term" value="F:FMN binding"/>
    <property type="evidence" value="ECO:0007669"/>
    <property type="project" value="InterPro"/>
</dbReference>
<feature type="domain" description="Flavodoxin" evidence="1">
    <location>
        <begin position="6"/>
        <end position="140"/>
    </location>
</feature>
<dbReference type="GO" id="GO:0070819">
    <property type="term" value="F:menaquinone-dependent protoporphyrinogen oxidase activity"/>
    <property type="evidence" value="ECO:0007669"/>
    <property type="project" value="TreeGrafter"/>
</dbReference>
<dbReference type="AlphaFoldDB" id="A0A1C6ITH9"/>
<gene>
    <name evidence="2" type="ORF">SAMEA3545359_01679</name>
</gene>
<protein>
    <submittedName>
        <fullName evidence="2">Flavodoxin</fullName>
    </submittedName>
</protein>
<dbReference type="GO" id="GO:0009055">
    <property type="term" value="F:electron transfer activity"/>
    <property type="evidence" value="ECO:0007669"/>
    <property type="project" value="InterPro"/>
</dbReference>
<dbReference type="EMBL" id="FMHG01000001">
    <property type="protein sequence ID" value="SCJ73194.1"/>
    <property type="molecule type" value="Genomic_DNA"/>
</dbReference>
<dbReference type="Pfam" id="PF12724">
    <property type="entry name" value="Flavodoxin_5"/>
    <property type="match status" value="1"/>
</dbReference>
<sequence>MNTTAVIYKSRYGSTRRYASYIAQELGADLYSWEQIDAGQLLEYEKLVFGGGLYAGKMAGIGKIKKYLPQLWGKKMAAFTVGLTPCSDAGYYRQVDSHNFNSEMRAAIRVFHYSGNLEYDQLVFSHRLLIGLLRRGLQKKGSDDHTSADEGLLTALDRHEDCVDVDQTVELLTYMQE</sequence>
<accession>A0A1C6ITH9</accession>
<dbReference type="PROSITE" id="PS00201">
    <property type="entry name" value="FLAVODOXIN"/>
    <property type="match status" value="1"/>
</dbReference>
<evidence type="ECO:0000313" key="2">
    <source>
        <dbReference type="EMBL" id="SCJ73194.1"/>
    </source>
</evidence>
<dbReference type="InterPro" id="IPR001226">
    <property type="entry name" value="Flavodoxin_CS"/>
</dbReference>
<dbReference type="InterPro" id="IPR026816">
    <property type="entry name" value="Flavodoxin_dom"/>
</dbReference>